<reference evidence="1" key="1">
    <citation type="submission" date="2018-12" db="EMBL/GenBank/DDBJ databases">
        <authorList>
            <person name="Syme R.A."/>
            <person name="Farfan-Caceres L."/>
            <person name="Lichtenzveig J."/>
        </authorList>
    </citation>
    <scope>NUCLEOTIDE SEQUENCE</scope>
    <source>
        <strain evidence="1">Al4</strain>
    </source>
</reference>
<dbReference type="AlphaFoldDB" id="A0A8H7JEG4"/>
<comment type="caution">
    <text evidence="1">The sequence shown here is derived from an EMBL/GenBank/DDBJ whole genome shotgun (WGS) entry which is preliminary data.</text>
</comment>
<gene>
    <name evidence="1" type="ORF">EKO04_001027</name>
</gene>
<proteinExistence type="predicted"/>
<organism evidence="1 2">
    <name type="scientific">Ascochyta lentis</name>
    <dbReference type="NCBI Taxonomy" id="205686"/>
    <lineage>
        <taxon>Eukaryota</taxon>
        <taxon>Fungi</taxon>
        <taxon>Dikarya</taxon>
        <taxon>Ascomycota</taxon>
        <taxon>Pezizomycotina</taxon>
        <taxon>Dothideomycetes</taxon>
        <taxon>Pleosporomycetidae</taxon>
        <taxon>Pleosporales</taxon>
        <taxon>Pleosporineae</taxon>
        <taxon>Didymellaceae</taxon>
        <taxon>Ascochyta</taxon>
    </lineage>
</organism>
<name>A0A8H7JEG4_9PLEO</name>
<dbReference type="PANTHER" id="PTHR38111:SF11">
    <property type="entry name" value="TRANSCRIPTION FACTOR DOMAIN-CONTAINING PROTEIN-RELATED"/>
    <property type="match status" value="1"/>
</dbReference>
<dbReference type="EMBL" id="RZGK01000002">
    <property type="protein sequence ID" value="KAF9701803.1"/>
    <property type="molecule type" value="Genomic_DNA"/>
</dbReference>
<sequence length="419" mass="46361">MCVRTGQVCPGPLEGPLIVDMTAIAKKGTQERRSLKQVPQSPANSTLLGSANAHILLQAVNTEAFYRQFLAYFTTEGEGQGIQNRLTWLQRLPNIATDGTDKALVLALEATATAYSAIMSSDTALTQHALDLYGTALRANHSLLQRSCSKKDFTIHMVSTSVLLSFFEAMHTTTADGYRSHIYGAAKILELTGPGQCAHGVLCQLYYHVRTQMLFIQLASGENNVPVSAKKILHDTLRYKNPPTIQKLMSCIATLGHLYAVQYETEERDIYAYGLLEIQVNELWNEYGNMMGRTSSDATWLDNTQNGVMFSNAFTALTTAYFSSAHILLARLASNATDFADSMDHFQVVLHAATYLNICHDAVAYMRMATPLLLVAMHAKCHRQRKQVVDIFELWSSGSMRGISALALHAVHYEEERGP</sequence>
<dbReference type="OrthoDB" id="3525185at2759"/>
<evidence type="ECO:0000313" key="2">
    <source>
        <dbReference type="Proteomes" id="UP000651452"/>
    </source>
</evidence>
<reference evidence="1" key="2">
    <citation type="submission" date="2020-09" db="EMBL/GenBank/DDBJ databases">
        <title>Reference genome assembly for Australian Ascochyta lentis isolate Al4.</title>
        <authorList>
            <person name="Lee R.C."/>
            <person name="Farfan-Caceres L.M."/>
            <person name="Debler J.W."/>
            <person name="Williams A.H."/>
            <person name="Henares B.M."/>
        </authorList>
    </citation>
    <scope>NUCLEOTIDE SEQUENCE</scope>
    <source>
        <strain evidence="1">Al4</strain>
    </source>
</reference>
<keyword evidence="2" id="KW-1185">Reference proteome</keyword>
<dbReference type="PANTHER" id="PTHR38111">
    <property type="entry name" value="ZN(2)-C6 FUNGAL-TYPE DOMAIN-CONTAINING PROTEIN-RELATED"/>
    <property type="match status" value="1"/>
</dbReference>
<accession>A0A8H7JEG4</accession>
<evidence type="ECO:0000313" key="1">
    <source>
        <dbReference type="EMBL" id="KAF9701803.1"/>
    </source>
</evidence>
<protein>
    <submittedName>
        <fullName evidence="1">Uncharacterized protein</fullName>
    </submittedName>
</protein>
<dbReference type="InterPro" id="IPR053178">
    <property type="entry name" value="Osmoadaptation_assoc"/>
</dbReference>
<dbReference type="Proteomes" id="UP000651452">
    <property type="component" value="Unassembled WGS sequence"/>
</dbReference>